<dbReference type="SUPFAM" id="SSF52266">
    <property type="entry name" value="SGNH hydrolase"/>
    <property type="match status" value="1"/>
</dbReference>
<evidence type="ECO:0000313" key="1">
    <source>
        <dbReference type="EMBL" id="SLM64100.1"/>
    </source>
</evidence>
<organism evidence="1 2">
    <name type="scientific">Dickeya aquatica</name>
    <dbReference type="NCBI Taxonomy" id="1401087"/>
    <lineage>
        <taxon>Bacteria</taxon>
        <taxon>Pseudomonadati</taxon>
        <taxon>Pseudomonadota</taxon>
        <taxon>Gammaproteobacteria</taxon>
        <taxon>Enterobacterales</taxon>
        <taxon>Pectobacteriaceae</taxon>
        <taxon>Dickeya</taxon>
    </lineage>
</organism>
<dbReference type="AlphaFoldDB" id="A0A375ADE4"/>
<proteinExistence type="predicted"/>
<dbReference type="RefSeq" id="WP_035340419.1">
    <property type="nucleotide sequence ID" value="NZ_LT615367.1"/>
</dbReference>
<name>A0A375ADE4_9GAMM</name>
<gene>
    <name evidence="1" type="primary">dltD</name>
    <name evidence="1" type="ORF">DAQ1742_03284</name>
</gene>
<dbReference type="InterPro" id="IPR006998">
    <property type="entry name" value="DltD"/>
</dbReference>
<sequence length="379" mass="44022">MRKIKNTLCLHIMMATLAVLLLCVPPLVTSVDPALKFQPLIRTMEGTPKEQKEKIATISHALQGNAIFLLGASEISTSEDEYYALYNYFNNQLNRPVVAYGDSYIDNITHFLLLSRFKNDLNANSKVVLLLAPDSFYSKGIPPAIFADNFPAPVFNPLMEDEQARPFLVDYLRHIDEDEISHLTFNQMSIYGWRLPIIWQEVSYQFAIFCEMIKNDWLAWLQFAPQPAQPWPPQLTAYPAPDWDKALEHARELNRPRQQSAQTLWMDKSVYESDPTQDEWLEPPAKKQMQAFKATVKLLKERNVQFVVIIDAINPWSIKNTDVFWPVDRQITAVLEENQVPYFDMYAQPYQNGWNWDSLHPTELAWVAMNRFIAESFKR</sequence>
<protein>
    <submittedName>
        <fullName evidence="1">Poly(Glycerophosphate chain) D-alanine transfer protein DltD</fullName>
    </submittedName>
</protein>
<keyword evidence="2" id="KW-1185">Reference proteome</keyword>
<dbReference type="Pfam" id="PF04914">
    <property type="entry name" value="DltD"/>
    <property type="match status" value="1"/>
</dbReference>
<reference evidence="1 2" key="1">
    <citation type="submission" date="2016-09" db="EMBL/GenBank/DDBJ databases">
        <authorList>
            <person name="Reverchon S."/>
            <person name="Nasser W."/>
            <person name="Leonard S."/>
            <person name="Brochier C."/>
            <person name="Duprey A."/>
        </authorList>
    </citation>
    <scope>NUCLEOTIDE SEQUENCE [LARGE SCALE GENOMIC DNA]</scope>
    <source>
        <strain evidence="1 2">174/2</strain>
    </source>
</reference>
<dbReference type="KEGG" id="daq:DAQ1742_03284"/>
<evidence type="ECO:0000313" key="2">
    <source>
        <dbReference type="Proteomes" id="UP000294820"/>
    </source>
</evidence>
<accession>A0A375ADE4</accession>
<dbReference type="EMBL" id="LT615367">
    <property type="protein sequence ID" value="SLM64100.1"/>
    <property type="molecule type" value="Genomic_DNA"/>
</dbReference>
<dbReference type="Proteomes" id="UP000294820">
    <property type="component" value="Chromosome 1"/>
</dbReference>